<name>X0WA22_9ZZZZ</name>
<reference evidence="1" key="1">
    <citation type="journal article" date="2014" name="Front. Microbiol.">
        <title>High frequency of phylogenetically diverse reductive dehalogenase-homologous genes in deep subseafloor sedimentary metagenomes.</title>
        <authorList>
            <person name="Kawai M."/>
            <person name="Futagami T."/>
            <person name="Toyoda A."/>
            <person name="Takaki Y."/>
            <person name="Nishi S."/>
            <person name="Hori S."/>
            <person name="Arai W."/>
            <person name="Tsubouchi T."/>
            <person name="Morono Y."/>
            <person name="Uchiyama I."/>
            <person name="Ito T."/>
            <person name="Fujiyama A."/>
            <person name="Inagaki F."/>
            <person name="Takami H."/>
        </authorList>
    </citation>
    <scope>NUCLEOTIDE SEQUENCE</scope>
    <source>
        <strain evidence="1">Expedition CK06-06</strain>
    </source>
</reference>
<organism evidence="1">
    <name type="scientific">marine sediment metagenome</name>
    <dbReference type="NCBI Taxonomy" id="412755"/>
    <lineage>
        <taxon>unclassified sequences</taxon>
        <taxon>metagenomes</taxon>
        <taxon>ecological metagenomes</taxon>
    </lineage>
</organism>
<gene>
    <name evidence="1" type="ORF">S01H1_46635</name>
</gene>
<dbReference type="AlphaFoldDB" id="X0WA22"/>
<feature type="non-terminal residue" evidence="1">
    <location>
        <position position="264"/>
    </location>
</feature>
<dbReference type="SUPFAM" id="SSF110296">
    <property type="entry name" value="Oligoxyloglucan reducing end-specific cellobiohydrolase"/>
    <property type="match status" value="1"/>
</dbReference>
<sequence>GSLQSGDTAPINESVEISATRIYDIIRQVFSQEGEDIVTLNVLDVVFCDDPSCGNCADDSAGCEKIYAITVAESGSPGVPPSILWSLDGGLVWDADDITPLAGDDPDDIACVSGYVVVTSNVTNLFYYTLQTNLFLGAFSVVWLTSPIAGAIGGFNANGAPNDIVSVGTKAWVVGDNGYIYVMRDPAAGVTVQAAGDVTTARLAKVDALNENRAVAVGGNATVVFTIDGETWEVTQNNPVPFATDLVSVVMKNNSVWFVGDEDG</sequence>
<evidence type="ECO:0000313" key="1">
    <source>
        <dbReference type="EMBL" id="GAG09496.1"/>
    </source>
</evidence>
<proteinExistence type="predicted"/>
<protein>
    <submittedName>
        <fullName evidence="1">Uncharacterized protein</fullName>
    </submittedName>
</protein>
<dbReference type="EMBL" id="BARS01029867">
    <property type="protein sequence ID" value="GAG09496.1"/>
    <property type="molecule type" value="Genomic_DNA"/>
</dbReference>
<accession>X0WA22</accession>
<feature type="non-terminal residue" evidence="1">
    <location>
        <position position="1"/>
    </location>
</feature>
<comment type="caution">
    <text evidence="1">The sequence shown here is derived from an EMBL/GenBank/DDBJ whole genome shotgun (WGS) entry which is preliminary data.</text>
</comment>